<sequence length="126" mass="13717">MKTTRVLASLLVACGVSATATAAPPVMLNNAIITQIPKADRSSFHEAVAQALNNSADGQRTEWTSTHQPKKAAPITVQLTPTQTTTVKNDQTCRFLVGDFARAATTEKWQFWFCKQPDGTWKASSH</sequence>
<organism evidence="2 3">
    <name type="scientific">Achromobacter pulmonis</name>
    <dbReference type="NCBI Taxonomy" id="1389932"/>
    <lineage>
        <taxon>Bacteria</taxon>
        <taxon>Pseudomonadati</taxon>
        <taxon>Pseudomonadota</taxon>
        <taxon>Betaproteobacteria</taxon>
        <taxon>Burkholderiales</taxon>
        <taxon>Alcaligenaceae</taxon>
        <taxon>Achromobacter</taxon>
    </lineage>
</organism>
<protein>
    <recommendedName>
        <fullName evidence="4">Surface antigen domain-containing protein</fullName>
    </recommendedName>
</protein>
<accession>A0A2N8KGW1</accession>
<feature type="signal peptide" evidence="1">
    <location>
        <begin position="1"/>
        <end position="22"/>
    </location>
</feature>
<name>A0A2N8KGW1_9BURK</name>
<dbReference type="AlphaFoldDB" id="A0A2N8KGW1"/>
<dbReference type="EMBL" id="POQS01000004">
    <property type="protein sequence ID" value="PND32687.1"/>
    <property type="molecule type" value="Genomic_DNA"/>
</dbReference>
<evidence type="ECO:0000256" key="1">
    <source>
        <dbReference type="SAM" id="SignalP"/>
    </source>
</evidence>
<keyword evidence="1" id="KW-0732">Signal</keyword>
<keyword evidence="3" id="KW-1185">Reference proteome</keyword>
<evidence type="ECO:0000313" key="3">
    <source>
        <dbReference type="Proteomes" id="UP000235994"/>
    </source>
</evidence>
<reference evidence="2 3" key="1">
    <citation type="submission" date="2018-01" db="EMBL/GenBank/DDBJ databases">
        <title>The draft genome of an aniline degradation strain ANB-1.</title>
        <authorList>
            <person name="Zhang L."/>
            <person name="Jiang J."/>
        </authorList>
    </citation>
    <scope>NUCLEOTIDE SEQUENCE [LARGE SCALE GENOMIC DNA]</scope>
    <source>
        <strain evidence="2 3">ANB-1</strain>
    </source>
</reference>
<evidence type="ECO:0008006" key="4">
    <source>
        <dbReference type="Google" id="ProtNLM"/>
    </source>
</evidence>
<dbReference type="RefSeq" id="WP_102773804.1">
    <property type="nucleotide sequence ID" value="NZ_POQS01000004.1"/>
</dbReference>
<dbReference type="Proteomes" id="UP000235994">
    <property type="component" value="Unassembled WGS sequence"/>
</dbReference>
<evidence type="ECO:0000313" key="2">
    <source>
        <dbReference type="EMBL" id="PND32687.1"/>
    </source>
</evidence>
<feature type="chain" id="PRO_5014996511" description="Surface antigen domain-containing protein" evidence="1">
    <location>
        <begin position="23"/>
        <end position="126"/>
    </location>
</feature>
<proteinExistence type="predicted"/>
<gene>
    <name evidence="2" type="ORF">C1I89_16745</name>
</gene>
<comment type="caution">
    <text evidence="2">The sequence shown here is derived from an EMBL/GenBank/DDBJ whole genome shotgun (WGS) entry which is preliminary data.</text>
</comment>